<name>A0A0A9H6C0_ARUDO</name>
<sequence length="114" mass="12167">MWFLAWPSEGADRQVPLTHLPTVLVLGSLELLFLCGVAMGWAPPVAVVILILQGTVKVSSGGAGRWAPVSRRRLPVVVAFIFLPVSPPRGLEMGMEEAFGGGFEREAKAEGPES</sequence>
<evidence type="ECO:0000313" key="2">
    <source>
        <dbReference type="EMBL" id="JAE31344.1"/>
    </source>
</evidence>
<organism evidence="2">
    <name type="scientific">Arundo donax</name>
    <name type="common">Giant reed</name>
    <name type="synonym">Donax arundinaceus</name>
    <dbReference type="NCBI Taxonomy" id="35708"/>
    <lineage>
        <taxon>Eukaryota</taxon>
        <taxon>Viridiplantae</taxon>
        <taxon>Streptophyta</taxon>
        <taxon>Embryophyta</taxon>
        <taxon>Tracheophyta</taxon>
        <taxon>Spermatophyta</taxon>
        <taxon>Magnoliopsida</taxon>
        <taxon>Liliopsida</taxon>
        <taxon>Poales</taxon>
        <taxon>Poaceae</taxon>
        <taxon>PACMAD clade</taxon>
        <taxon>Arundinoideae</taxon>
        <taxon>Arundineae</taxon>
        <taxon>Arundo</taxon>
    </lineage>
</organism>
<evidence type="ECO:0000256" key="1">
    <source>
        <dbReference type="SAM" id="Phobius"/>
    </source>
</evidence>
<accession>A0A0A9H6C0</accession>
<keyword evidence="1" id="KW-0812">Transmembrane</keyword>
<dbReference type="AlphaFoldDB" id="A0A0A9H6C0"/>
<keyword evidence="1" id="KW-0472">Membrane</keyword>
<reference evidence="2" key="1">
    <citation type="submission" date="2014-09" db="EMBL/GenBank/DDBJ databases">
        <authorList>
            <person name="Magalhaes I.L.F."/>
            <person name="Oliveira U."/>
            <person name="Santos F.R."/>
            <person name="Vidigal T.H.D.A."/>
            <person name="Brescovit A.D."/>
            <person name="Santos A.J."/>
        </authorList>
    </citation>
    <scope>NUCLEOTIDE SEQUENCE</scope>
    <source>
        <tissue evidence="2">Shoot tissue taken approximately 20 cm above the soil surface</tissue>
    </source>
</reference>
<dbReference type="EMBL" id="GBRH01166552">
    <property type="protein sequence ID" value="JAE31344.1"/>
    <property type="molecule type" value="Transcribed_RNA"/>
</dbReference>
<feature type="transmembrane region" description="Helical" evidence="1">
    <location>
        <begin position="31"/>
        <end position="52"/>
    </location>
</feature>
<keyword evidence="1" id="KW-1133">Transmembrane helix</keyword>
<protein>
    <submittedName>
        <fullName evidence="2">Uncharacterized protein</fullName>
    </submittedName>
</protein>
<reference evidence="2" key="2">
    <citation type="journal article" date="2015" name="Data Brief">
        <title>Shoot transcriptome of the giant reed, Arundo donax.</title>
        <authorList>
            <person name="Barrero R.A."/>
            <person name="Guerrero F.D."/>
            <person name="Moolhuijzen P."/>
            <person name="Goolsby J.A."/>
            <person name="Tidwell J."/>
            <person name="Bellgard S.E."/>
            <person name="Bellgard M.I."/>
        </authorList>
    </citation>
    <scope>NUCLEOTIDE SEQUENCE</scope>
    <source>
        <tissue evidence="2">Shoot tissue taken approximately 20 cm above the soil surface</tissue>
    </source>
</reference>
<proteinExistence type="predicted"/>